<organism evidence="1 2">
    <name type="scientific">Limnospira platensis NIES-46</name>
    <dbReference type="NCBI Taxonomy" id="1236695"/>
    <lineage>
        <taxon>Bacteria</taxon>
        <taxon>Bacillati</taxon>
        <taxon>Cyanobacteriota</taxon>
        <taxon>Cyanophyceae</taxon>
        <taxon>Oscillatoriophycideae</taxon>
        <taxon>Oscillatoriales</taxon>
        <taxon>Sirenicapillariaceae</taxon>
        <taxon>Limnospira</taxon>
    </lineage>
</organism>
<name>A0A5M3T9P2_LIMPL</name>
<protein>
    <submittedName>
        <fullName evidence="1">Uncharacterized protein</fullName>
    </submittedName>
</protein>
<reference evidence="1 2" key="1">
    <citation type="journal article" date="2019" name="J Genomics">
        <title>The Draft Genome of a Hydrogen-producing Cyanobacterium, Arthrospira platensis NIES-46.</title>
        <authorList>
            <person name="Suzuki S."/>
            <person name="Yamaguchi H."/>
            <person name="Kawachi M."/>
        </authorList>
    </citation>
    <scope>NUCLEOTIDE SEQUENCE [LARGE SCALE GENOMIC DNA]</scope>
    <source>
        <strain evidence="1 2">NIES-46</strain>
    </source>
</reference>
<proteinExistence type="predicted"/>
<dbReference type="Proteomes" id="UP000326169">
    <property type="component" value="Unassembled WGS sequence"/>
</dbReference>
<keyword evidence="2" id="KW-1185">Reference proteome</keyword>
<evidence type="ECO:0000313" key="2">
    <source>
        <dbReference type="Proteomes" id="UP000326169"/>
    </source>
</evidence>
<dbReference type="EMBL" id="BIMW01000103">
    <property type="protein sequence ID" value="GCE94680.1"/>
    <property type="molecule type" value="Genomic_DNA"/>
</dbReference>
<evidence type="ECO:0000313" key="1">
    <source>
        <dbReference type="EMBL" id="GCE94680.1"/>
    </source>
</evidence>
<accession>A0A5M3T9P2</accession>
<gene>
    <name evidence="1" type="ORF">NIES46_27390</name>
</gene>
<sequence length="65" mass="6931">MVTVFSVGAIAFSQARASIKTLVFERPTMTVSTPLPDNQGETIGVLAAHLSLEQMDLRLSSILLG</sequence>
<comment type="caution">
    <text evidence="1">The sequence shown here is derived from an EMBL/GenBank/DDBJ whole genome shotgun (WGS) entry which is preliminary data.</text>
</comment>